<dbReference type="SUPFAM" id="SSF53155">
    <property type="entry name" value="Methylated DNA-protein cysteine methyltransferase domain"/>
    <property type="match status" value="1"/>
</dbReference>
<dbReference type="InterPro" id="IPR036631">
    <property type="entry name" value="MGMT_N_sf"/>
</dbReference>
<reference evidence="13" key="1">
    <citation type="submission" date="2014-12" db="EMBL/GenBank/DDBJ databases">
        <title>Genome sequence of Clostridium beijerinckii strain 59B.</title>
        <authorList>
            <person name="Little G.T."/>
            <person name="Minton N.P."/>
        </authorList>
    </citation>
    <scope>NUCLEOTIDE SEQUENCE [LARGE SCALE GENOMIC DNA]</scope>
    <source>
        <strain evidence="13">59B</strain>
    </source>
</reference>
<evidence type="ECO:0000256" key="8">
    <source>
        <dbReference type="ARBA" id="ARBA00049348"/>
    </source>
</evidence>
<comment type="catalytic activity">
    <reaction evidence="8 9">
        <text>a 6-O-methyl-2'-deoxyguanosine in DNA + L-cysteinyl-[protein] = S-methyl-L-cysteinyl-[protein] + a 2'-deoxyguanosine in DNA</text>
        <dbReference type="Rhea" id="RHEA:24000"/>
        <dbReference type="Rhea" id="RHEA-COMP:10131"/>
        <dbReference type="Rhea" id="RHEA-COMP:10132"/>
        <dbReference type="Rhea" id="RHEA-COMP:11367"/>
        <dbReference type="Rhea" id="RHEA-COMP:11368"/>
        <dbReference type="ChEBI" id="CHEBI:29950"/>
        <dbReference type="ChEBI" id="CHEBI:82612"/>
        <dbReference type="ChEBI" id="CHEBI:85445"/>
        <dbReference type="ChEBI" id="CHEBI:85448"/>
        <dbReference type="EC" id="2.1.1.63"/>
    </reaction>
</comment>
<dbReference type="InterPro" id="IPR008332">
    <property type="entry name" value="MethylG_MeTrfase_N"/>
</dbReference>
<evidence type="ECO:0000259" key="11">
    <source>
        <dbReference type="Pfam" id="PF02870"/>
    </source>
</evidence>
<dbReference type="EMBL" id="CP010086">
    <property type="protein sequence ID" value="AJG97162.1"/>
    <property type="molecule type" value="Genomic_DNA"/>
</dbReference>
<dbReference type="InterPro" id="IPR014048">
    <property type="entry name" value="MethylDNA_cys_MeTrfase_DNA-bd"/>
</dbReference>
<gene>
    <name evidence="12" type="ORF">LF65_00523</name>
</gene>
<dbReference type="PANTHER" id="PTHR10815">
    <property type="entry name" value="METHYLATED-DNA--PROTEIN-CYSTEINE METHYLTRANSFERASE"/>
    <property type="match status" value="1"/>
</dbReference>
<dbReference type="InterPro" id="IPR023546">
    <property type="entry name" value="MGMT"/>
</dbReference>
<comment type="catalytic activity">
    <reaction evidence="1 9">
        <text>a 4-O-methyl-thymidine in DNA + L-cysteinyl-[protein] = a thymidine in DNA + S-methyl-L-cysteinyl-[protein]</text>
        <dbReference type="Rhea" id="RHEA:53428"/>
        <dbReference type="Rhea" id="RHEA-COMP:10131"/>
        <dbReference type="Rhea" id="RHEA-COMP:10132"/>
        <dbReference type="Rhea" id="RHEA-COMP:13555"/>
        <dbReference type="Rhea" id="RHEA-COMP:13556"/>
        <dbReference type="ChEBI" id="CHEBI:29950"/>
        <dbReference type="ChEBI" id="CHEBI:82612"/>
        <dbReference type="ChEBI" id="CHEBI:137386"/>
        <dbReference type="ChEBI" id="CHEBI:137387"/>
        <dbReference type="EC" id="2.1.1.63"/>
    </reaction>
</comment>
<dbReference type="HAMAP" id="MF_00772">
    <property type="entry name" value="OGT"/>
    <property type="match status" value="1"/>
</dbReference>
<evidence type="ECO:0000256" key="6">
    <source>
        <dbReference type="ARBA" id="ARBA00022763"/>
    </source>
</evidence>
<feature type="domain" description="Methylguanine DNA methyltransferase ribonuclease-like" evidence="11">
    <location>
        <begin position="6"/>
        <end position="68"/>
    </location>
</feature>
<dbReference type="NCBIfam" id="TIGR00589">
    <property type="entry name" value="ogt"/>
    <property type="match status" value="1"/>
</dbReference>
<keyword evidence="6 9" id="KW-0227">DNA damage</keyword>
<evidence type="ECO:0000256" key="4">
    <source>
        <dbReference type="ARBA" id="ARBA00022603"/>
    </source>
</evidence>
<dbReference type="InterPro" id="IPR001497">
    <property type="entry name" value="MethylDNA_cys_MeTrfase_AS"/>
</dbReference>
<evidence type="ECO:0000256" key="7">
    <source>
        <dbReference type="ARBA" id="ARBA00023204"/>
    </source>
</evidence>
<comment type="subcellular location">
    <subcellularLocation>
        <location evidence="9">Cytoplasm</location>
    </subcellularLocation>
</comment>
<dbReference type="PROSITE" id="PS00374">
    <property type="entry name" value="MGMT"/>
    <property type="match status" value="1"/>
</dbReference>
<sequence>MENVYYYNTKIGKISIVENGTAITKICFINKDELNIEGNETELLRKAIKQLEEFFEGERNCFDLPLAPQGTEFQRKVWSALQEIPFGETRSYGEIAKIVGNEKAARAVGLANNKNPIPIIIPCHRVIGANGKLVGYAGGLNIKEKLLKIEKDYKI</sequence>
<dbReference type="PANTHER" id="PTHR10815:SF5">
    <property type="entry name" value="METHYLATED-DNA--PROTEIN-CYSTEINE METHYLTRANSFERASE"/>
    <property type="match status" value="1"/>
</dbReference>
<dbReference type="GO" id="GO:0006307">
    <property type="term" value="P:DNA alkylation repair"/>
    <property type="evidence" value="ECO:0007669"/>
    <property type="project" value="UniProtKB-UniRule"/>
</dbReference>
<accession>A0A0B5QGT7</accession>
<evidence type="ECO:0000256" key="3">
    <source>
        <dbReference type="ARBA" id="ARBA00022490"/>
    </source>
</evidence>
<dbReference type="RefSeq" id="WP_041893884.1">
    <property type="nucleotide sequence ID" value="NZ_CP010086.2"/>
</dbReference>
<dbReference type="Pfam" id="PF01035">
    <property type="entry name" value="DNA_binding_1"/>
    <property type="match status" value="1"/>
</dbReference>
<evidence type="ECO:0000256" key="5">
    <source>
        <dbReference type="ARBA" id="ARBA00022679"/>
    </source>
</evidence>
<comment type="function">
    <text evidence="9">Involved in the cellular defense against the biological effects of O6-methylguanine (O6-MeG) and O4-methylthymine (O4-MeT) in DNA. Repairs the methylated nucleobase in DNA by stoichiometrically transferring the methyl group to a cysteine residue in the enzyme. This is a suicide reaction: the enzyme is irreversibly inactivated.</text>
</comment>
<comment type="similarity">
    <text evidence="2 9">Belongs to the MGMT family.</text>
</comment>
<evidence type="ECO:0000313" key="12">
    <source>
        <dbReference type="EMBL" id="AJG97162.1"/>
    </source>
</evidence>
<evidence type="ECO:0000256" key="2">
    <source>
        <dbReference type="ARBA" id="ARBA00008711"/>
    </source>
</evidence>
<dbReference type="GO" id="GO:0003908">
    <property type="term" value="F:methylated-DNA-[protein]-cysteine S-methyltransferase activity"/>
    <property type="evidence" value="ECO:0007669"/>
    <property type="project" value="UniProtKB-UniRule"/>
</dbReference>
<evidence type="ECO:0000313" key="13">
    <source>
        <dbReference type="Proteomes" id="UP000031866"/>
    </source>
</evidence>
<dbReference type="CDD" id="cd06445">
    <property type="entry name" value="ATase"/>
    <property type="match status" value="1"/>
</dbReference>
<dbReference type="Gene3D" id="1.10.10.10">
    <property type="entry name" value="Winged helix-like DNA-binding domain superfamily/Winged helix DNA-binding domain"/>
    <property type="match status" value="1"/>
</dbReference>
<feature type="domain" description="Methylated-DNA-[protein]-cysteine S-methyltransferase DNA binding" evidence="10">
    <location>
        <begin position="72"/>
        <end position="151"/>
    </location>
</feature>
<keyword evidence="7 9" id="KW-0234">DNA repair</keyword>
<dbReference type="InterPro" id="IPR036217">
    <property type="entry name" value="MethylDNA_cys_MeTrfase_DNAb"/>
</dbReference>
<feature type="active site" description="Nucleophile; methyl group acceptor" evidence="9">
    <location>
        <position position="123"/>
    </location>
</feature>
<dbReference type="OrthoDB" id="9802228at2"/>
<dbReference type="GO" id="GO:0032259">
    <property type="term" value="P:methylation"/>
    <property type="evidence" value="ECO:0007669"/>
    <property type="project" value="UniProtKB-KW"/>
</dbReference>
<dbReference type="Proteomes" id="UP000031866">
    <property type="component" value="Chromosome"/>
</dbReference>
<dbReference type="GO" id="GO:0005737">
    <property type="term" value="C:cytoplasm"/>
    <property type="evidence" value="ECO:0007669"/>
    <property type="project" value="UniProtKB-SubCell"/>
</dbReference>
<protein>
    <recommendedName>
        <fullName evidence="9">Methylated-DNA--protein-cysteine methyltransferase</fullName>
        <ecNumber evidence="9">2.1.1.63</ecNumber>
    </recommendedName>
    <alternativeName>
        <fullName evidence="9">6-O-methylguanine-DNA methyltransferase</fullName>
        <shortName evidence="9">MGMT</shortName>
    </alternativeName>
    <alternativeName>
        <fullName evidence="9">O-6-methylguanine-DNA-alkyltransferase</fullName>
    </alternativeName>
</protein>
<dbReference type="Gene3D" id="3.30.160.70">
    <property type="entry name" value="Methylated DNA-protein cysteine methyltransferase domain"/>
    <property type="match status" value="1"/>
</dbReference>
<dbReference type="KEGG" id="cbei:LF65_00523"/>
<dbReference type="SUPFAM" id="SSF46767">
    <property type="entry name" value="Methylated DNA-protein cysteine methyltransferase, C-terminal domain"/>
    <property type="match status" value="1"/>
</dbReference>
<evidence type="ECO:0000256" key="1">
    <source>
        <dbReference type="ARBA" id="ARBA00001286"/>
    </source>
</evidence>
<organism evidence="12 13">
    <name type="scientific">Clostridium beijerinckii</name>
    <name type="common">Clostridium MP</name>
    <dbReference type="NCBI Taxonomy" id="1520"/>
    <lineage>
        <taxon>Bacteria</taxon>
        <taxon>Bacillati</taxon>
        <taxon>Bacillota</taxon>
        <taxon>Clostridia</taxon>
        <taxon>Eubacteriales</taxon>
        <taxon>Clostridiaceae</taxon>
        <taxon>Clostridium</taxon>
    </lineage>
</organism>
<dbReference type="Pfam" id="PF02870">
    <property type="entry name" value="Methyltransf_1N"/>
    <property type="match status" value="1"/>
</dbReference>
<dbReference type="FunFam" id="1.10.10.10:FF:000214">
    <property type="entry name" value="Methylated-DNA--protein-cysteine methyltransferase"/>
    <property type="match status" value="1"/>
</dbReference>
<evidence type="ECO:0000256" key="9">
    <source>
        <dbReference type="HAMAP-Rule" id="MF_00772"/>
    </source>
</evidence>
<dbReference type="STRING" id="1520.LF65_00523"/>
<name>A0A0B5QGT7_CLOBE</name>
<evidence type="ECO:0000259" key="10">
    <source>
        <dbReference type="Pfam" id="PF01035"/>
    </source>
</evidence>
<comment type="miscellaneous">
    <text evidence="9">This enzyme catalyzes only one turnover and therefore is not strictly catalytic. According to one definition, an enzyme is a biocatalyst that acts repeatedly and over many reaction cycles.</text>
</comment>
<dbReference type="AlphaFoldDB" id="A0A0B5QGT7"/>
<keyword evidence="3 9" id="KW-0963">Cytoplasm</keyword>
<keyword evidence="5 9" id="KW-0808">Transferase</keyword>
<keyword evidence="4 9" id="KW-0489">Methyltransferase</keyword>
<dbReference type="InterPro" id="IPR036388">
    <property type="entry name" value="WH-like_DNA-bd_sf"/>
</dbReference>
<dbReference type="EC" id="2.1.1.63" evidence="9"/>
<proteinExistence type="inferred from homology"/>